<proteinExistence type="predicted"/>
<dbReference type="SUPFAM" id="SSF51735">
    <property type="entry name" value="NAD(P)-binding Rossmann-fold domains"/>
    <property type="match status" value="1"/>
</dbReference>
<keyword evidence="3" id="KW-1185">Reference proteome</keyword>
<organism evidence="2 3">
    <name type="scientific">Diatrype stigma</name>
    <dbReference type="NCBI Taxonomy" id="117547"/>
    <lineage>
        <taxon>Eukaryota</taxon>
        <taxon>Fungi</taxon>
        <taxon>Dikarya</taxon>
        <taxon>Ascomycota</taxon>
        <taxon>Pezizomycotina</taxon>
        <taxon>Sordariomycetes</taxon>
        <taxon>Xylariomycetidae</taxon>
        <taxon>Xylariales</taxon>
        <taxon>Diatrypaceae</taxon>
        <taxon>Diatrype</taxon>
    </lineage>
</organism>
<dbReference type="InterPro" id="IPR036291">
    <property type="entry name" value="NAD(P)-bd_dom_sf"/>
</dbReference>
<feature type="domain" description="NAD(P)-binding" evidence="1">
    <location>
        <begin position="9"/>
        <end position="92"/>
    </location>
</feature>
<comment type="caution">
    <text evidence="2">The sequence shown here is derived from an EMBL/GenBank/DDBJ whole genome shotgun (WGS) entry which is preliminary data.</text>
</comment>
<dbReference type="Pfam" id="PF13460">
    <property type="entry name" value="NAD_binding_10"/>
    <property type="match status" value="1"/>
</dbReference>
<dbReference type="EMBL" id="JAKJXP020000102">
    <property type="protein sequence ID" value="KAK7746080.1"/>
    <property type="molecule type" value="Genomic_DNA"/>
</dbReference>
<gene>
    <name evidence="2" type="ORF">SLS62_009540</name>
</gene>
<dbReference type="Proteomes" id="UP001320420">
    <property type="component" value="Unassembled WGS sequence"/>
</dbReference>
<dbReference type="InterPro" id="IPR016040">
    <property type="entry name" value="NAD(P)-bd_dom"/>
</dbReference>
<accession>A0AAN9UGM4</accession>
<evidence type="ECO:0000313" key="3">
    <source>
        <dbReference type="Proteomes" id="UP001320420"/>
    </source>
</evidence>
<sequence length="362" mass="39415">MSTKIFLTGATGYIGGDALYALYEAHPEFEYALLVRNEEKGKQVAAAYPRARLVYGELDDDEVISREAAAADIVVHTANSADNMPSAKAIAKGLAAGHPPSTTSTSTPSKPGYWLHVCGTGMLMHHDKIRNRYGQAPAEGELYHDIDDIGRIVNFADEALHRDVDKVVLASNSPEEGGVRTLIVSPPCIYGAGRGPGNRRSVQVNRLAALALARGGRAPVQRPGLTEWDHVHVRDLSAFFVLAVEAAVSSSSNPNPNPNNNPEIFGPHGYFFLESGSHRWSDVARWVAESAARQGFVPAGQEARVEEVDDFYFFGMNARSVAARARRYLGWEPVAPGLREEIDEIVAVEAEVLRKNEEKQEA</sequence>
<evidence type="ECO:0000259" key="1">
    <source>
        <dbReference type="Pfam" id="PF13460"/>
    </source>
</evidence>
<dbReference type="Gene3D" id="3.40.50.720">
    <property type="entry name" value="NAD(P)-binding Rossmann-like Domain"/>
    <property type="match status" value="2"/>
</dbReference>
<dbReference type="InterPro" id="IPR051783">
    <property type="entry name" value="NAD(P)-dependent_oxidoreduct"/>
</dbReference>
<dbReference type="GO" id="GO:0004029">
    <property type="term" value="F:aldehyde dehydrogenase (NAD+) activity"/>
    <property type="evidence" value="ECO:0007669"/>
    <property type="project" value="TreeGrafter"/>
</dbReference>
<protein>
    <recommendedName>
        <fullName evidence="1">NAD(P)-binding domain-containing protein</fullName>
    </recommendedName>
</protein>
<dbReference type="AlphaFoldDB" id="A0AAN9UGM4"/>
<dbReference type="GO" id="GO:0005737">
    <property type="term" value="C:cytoplasm"/>
    <property type="evidence" value="ECO:0007669"/>
    <property type="project" value="TreeGrafter"/>
</dbReference>
<evidence type="ECO:0000313" key="2">
    <source>
        <dbReference type="EMBL" id="KAK7746080.1"/>
    </source>
</evidence>
<name>A0AAN9UGM4_9PEZI</name>
<dbReference type="PANTHER" id="PTHR48079">
    <property type="entry name" value="PROTEIN YEEZ"/>
    <property type="match status" value="1"/>
</dbReference>
<reference evidence="2 3" key="1">
    <citation type="submission" date="2024-02" db="EMBL/GenBank/DDBJ databases">
        <title>De novo assembly and annotation of 12 fungi associated with fruit tree decline syndrome in Ontario, Canada.</title>
        <authorList>
            <person name="Sulman M."/>
            <person name="Ellouze W."/>
            <person name="Ilyukhin E."/>
        </authorList>
    </citation>
    <scope>NUCLEOTIDE SEQUENCE [LARGE SCALE GENOMIC DNA]</scope>
    <source>
        <strain evidence="2 3">M11/M66-122</strain>
    </source>
</reference>
<dbReference type="PANTHER" id="PTHR48079:SF6">
    <property type="entry name" value="NAD(P)-BINDING DOMAIN-CONTAINING PROTEIN-RELATED"/>
    <property type="match status" value="1"/>
</dbReference>